<name>A0A316FH68_9ACTN</name>
<dbReference type="Proteomes" id="UP000245697">
    <property type="component" value="Unassembled WGS sequence"/>
</dbReference>
<accession>A0A316FH68</accession>
<dbReference type="Pfam" id="PF07690">
    <property type="entry name" value="MFS_1"/>
    <property type="match status" value="1"/>
</dbReference>
<dbReference type="InterPro" id="IPR011701">
    <property type="entry name" value="MFS"/>
</dbReference>
<dbReference type="PANTHER" id="PTHR23513">
    <property type="entry name" value="INTEGRAL MEMBRANE EFFLUX PROTEIN-RELATED"/>
    <property type="match status" value="1"/>
</dbReference>
<evidence type="ECO:0000256" key="6">
    <source>
        <dbReference type="SAM" id="Phobius"/>
    </source>
</evidence>
<keyword evidence="5 6" id="KW-0472">Membrane</keyword>
<gene>
    <name evidence="7" type="ORF">BC793_107193</name>
</gene>
<dbReference type="PANTHER" id="PTHR23513:SF11">
    <property type="entry name" value="STAPHYLOFERRIN A TRANSPORTER"/>
    <property type="match status" value="1"/>
</dbReference>
<evidence type="ECO:0000313" key="7">
    <source>
        <dbReference type="EMBL" id="PWK47583.1"/>
    </source>
</evidence>
<dbReference type="SUPFAM" id="SSF103473">
    <property type="entry name" value="MFS general substrate transporter"/>
    <property type="match status" value="1"/>
</dbReference>
<evidence type="ECO:0000256" key="2">
    <source>
        <dbReference type="ARBA" id="ARBA00022475"/>
    </source>
</evidence>
<organism evidence="7 8">
    <name type="scientific">Actinoplanes xinjiangensis</name>
    <dbReference type="NCBI Taxonomy" id="512350"/>
    <lineage>
        <taxon>Bacteria</taxon>
        <taxon>Bacillati</taxon>
        <taxon>Actinomycetota</taxon>
        <taxon>Actinomycetes</taxon>
        <taxon>Micromonosporales</taxon>
        <taxon>Micromonosporaceae</taxon>
        <taxon>Actinoplanes</taxon>
    </lineage>
</organism>
<comment type="subcellular location">
    <subcellularLocation>
        <location evidence="1">Cell membrane</location>
        <topology evidence="1">Multi-pass membrane protein</topology>
    </subcellularLocation>
</comment>
<feature type="transmembrane region" description="Helical" evidence="6">
    <location>
        <begin position="285"/>
        <end position="303"/>
    </location>
</feature>
<dbReference type="EMBL" id="QGGR01000007">
    <property type="protein sequence ID" value="PWK47583.1"/>
    <property type="molecule type" value="Genomic_DNA"/>
</dbReference>
<feature type="transmembrane region" description="Helical" evidence="6">
    <location>
        <begin position="177"/>
        <end position="198"/>
    </location>
</feature>
<feature type="transmembrane region" description="Helical" evidence="6">
    <location>
        <begin position="108"/>
        <end position="125"/>
    </location>
</feature>
<dbReference type="RefSeq" id="WP_109593685.1">
    <property type="nucleotide sequence ID" value="NZ_BONA01000044.1"/>
</dbReference>
<feature type="transmembrane region" description="Helical" evidence="6">
    <location>
        <begin position="249"/>
        <end position="273"/>
    </location>
</feature>
<feature type="transmembrane region" description="Helical" evidence="6">
    <location>
        <begin position="343"/>
        <end position="369"/>
    </location>
</feature>
<evidence type="ECO:0000256" key="4">
    <source>
        <dbReference type="ARBA" id="ARBA00022989"/>
    </source>
</evidence>
<keyword evidence="2" id="KW-1003">Cell membrane</keyword>
<dbReference type="OrthoDB" id="3661340at2"/>
<dbReference type="AlphaFoldDB" id="A0A316FH68"/>
<keyword evidence="4 6" id="KW-1133">Transmembrane helix</keyword>
<feature type="transmembrane region" description="Helical" evidence="6">
    <location>
        <begin position="375"/>
        <end position="393"/>
    </location>
</feature>
<feature type="transmembrane region" description="Helical" evidence="6">
    <location>
        <begin position="82"/>
        <end position="102"/>
    </location>
</feature>
<dbReference type="GO" id="GO:0022857">
    <property type="term" value="F:transmembrane transporter activity"/>
    <property type="evidence" value="ECO:0007669"/>
    <property type="project" value="InterPro"/>
</dbReference>
<dbReference type="GO" id="GO:0005886">
    <property type="term" value="C:plasma membrane"/>
    <property type="evidence" value="ECO:0007669"/>
    <property type="project" value="UniProtKB-SubCell"/>
</dbReference>
<protein>
    <submittedName>
        <fullName evidence="7">Putative MFS family arabinose efflux permease</fullName>
    </submittedName>
</protein>
<evidence type="ECO:0000313" key="8">
    <source>
        <dbReference type="Proteomes" id="UP000245697"/>
    </source>
</evidence>
<evidence type="ECO:0000256" key="5">
    <source>
        <dbReference type="ARBA" id="ARBA00023136"/>
    </source>
</evidence>
<proteinExistence type="predicted"/>
<sequence length="398" mass="40397">MTGVSYREVLRSGRLAGVIAGDAVGKLGDGMLFVALPLLALQMHGSLRPAAAVSIIISAPYVVAMALSLYFGAGRRRFRARLVVGADGILRAVTFAVCGLLADSGRIAFAPLIVVLAAGSALRLMSASGRRLLATGMAGERARLSVNGLLGTSDSLAMYVVGPAVGGVLAAVTRPGIAVAVGGCAYLSLIVCATLARSAAADPAAPTRSGWSVLRRNTVAYRLLVVDFLFNLFYGPVEVALPLLVTGDLGAGAGALGTLWTCFGAGALGGAVLTGRLQRFRPQATVVVIIGGWAVAMVLLAFAPTVPVAAAALIVGGVLYGPFLAVAYTLLQDNLEEADQQPVLTIYAAGIALAAPLGLGVGGPVVTLLGARGGVFASALVTAVLAPAVWWWIRPRSS</sequence>
<feature type="transmembrane region" description="Helical" evidence="6">
    <location>
        <begin position="50"/>
        <end position="70"/>
    </location>
</feature>
<dbReference type="Gene3D" id="1.20.1250.20">
    <property type="entry name" value="MFS general substrate transporter like domains"/>
    <property type="match status" value="2"/>
</dbReference>
<dbReference type="InterPro" id="IPR036259">
    <property type="entry name" value="MFS_trans_sf"/>
</dbReference>
<evidence type="ECO:0000256" key="3">
    <source>
        <dbReference type="ARBA" id="ARBA00022692"/>
    </source>
</evidence>
<reference evidence="7 8" key="1">
    <citation type="submission" date="2018-05" db="EMBL/GenBank/DDBJ databases">
        <title>Genomic Encyclopedia of Archaeal and Bacterial Type Strains, Phase II (KMG-II): from individual species to whole genera.</title>
        <authorList>
            <person name="Goeker M."/>
        </authorList>
    </citation>
    <scope>NUCLEOTIDE SEQUENCE [LARGE SCALE GENOMIC DNA]</scope>
    <source>
        <strain evidence="7 8">DSM 45184</strain>
    </source>
</reference>
<feature type="transmembrane region" description="Helical" evidence="6">
    <location>
        <begin position="219"/>
        <end position="237"/>
    </location>
</feature>
<evidence type="ECO:0000256" key="1">
    <source>
        <dbReference type="ARBA" id="ARBA00004651"/>
    </source>
</evidence>
<feature type="transmembrane region" description="Helical" evidence="6">
    <location>
        <begin position="309"/>
        <end position="331"/>
    </location>
</feature>
<keyword evidence="8" id="KW-1185">Reference proteome</keyword>
<keyword evidence="3 6" id="KW-0812">Transmembrane</keyword>
<comment type="caution">
    <text evidence="7">The sequence shown here is derived from an EMBL/GenBank/DDBJ whole genome shotgun (WGS) entry which is preliminary data.</text>
</comment>
<feature type="transmembrane region" description="Helical" evidence="6">
    <location>
        <begin position="146"/>
        <end position="171"/>
    </location>
</feature>